<dbReference type="Pfam" id="PF07394">
    <property type="entry name" value="DUF1501"/>
    <property type="match status" value="1"/>
</dbReference>
<dbReference type="AlphaFoldDB" id="A0A517NSU5"/>
<evidence type="ECO:0000313" key="2">
    <source>
        <dbReference type="Proteomes" id="UP000319817"/>
    </source>
</evidence>
<dbReference type="Gene3D" id="3.40.720.10">
    <property type="entry name" value="Alkaline Phosphatase, subunit A"/>
    <property type="match status" value="1"/>
</dbReference>
<name>A0A517NSU5_9BACT</name>
<dbReference type="PANTHER" id="PTHR43737:SF1">
    <property type="entry name" value="DUF1501 DOMAIN-CONTAINING PROTEIN"/>
    <property type="match status" value="1"/>
</dbReference>
<dbReference type="EMBL" id="CP036526">
    <property type="protein sequence ID" value="QDT10176.1"/>
    <property type="molecule type" value="Genomic_DNA"/>
</dbReference>
<sequence length="446" mass="49329">MGILACASLAQSNEAAIEGIRTHFAPRAKRVIWLFMHGGPSHVDLLDPKPALAKYGGQPLPDSFGNVMTRRDVKKNPLLAPLRRFRPRGQSGLEISDFLPHIAQHADDLCVVRSMHGDSVNHPQSVYQMNTGSILMGNPSVGSWVAYGLGSENQNMPAFVVLPDPGGGLKGGPPAWGNGYLPASYQGVTMRPGASPILDLQPQPGVNAEQQQRDLSLIHKFNQRHLQQRDADNRLAARVKAYELAFRMQTEAPELVDLQNETQHTQQMYGIDQKETREFGERCLLARRMIESGVRFVQLYSGDTNGWDAHADVEKNHTEYCRRTDKPVAGLLQDLKQRGLMEDTLVIWGGEFGRMPMSEQGKGRDHNPWGYSLWMAGAGIRGGRAYGATDEIGLRAVSDKVSVTDFHATLLHLLGIDHYQLTHFHNGLDKRLTGPDEAKPIQGLIS</sequence>
<reference evidence="1 2" key="1">
    <citation type="submission" date="2019-02" db="EMBL/GenBank/DDBJ databases">
        <title>Deep-cultivation of Planctomycetes and their phenomic and genomic characterization uncovers novel biology.</title>
        <authorList>
            <person name="Wiegand S."/>
            <person name="Jogler M."/>
            <person name="Boedeker C."/>
            <person name="Pinto D."/>
            <person name="Vollmers J."/>
            <person name="Rivas-Marin E."/>
            <person name="Kohn T."/>
            <person name="Peeters S.H."/>
            <person name="Heuer A."/>
            <person name="Rast P."/>
            <person name="Oberbeckmann S."/>
            <person name="Bunk B."/>
            <person name="Jeske O."/>
            <person name="Meyerdierks A."/>
            <person name="Storesund J.E."/>
            <person name="Kallscheuer N."/>
            <person name="Luecker S."/>
            <person name="Lage O.M."/>
            <person name="Pohl T."/>
            <person name="Merkel B.J."/>
            <person name="Hornburger P."/>
            <person name="Mueller R.-W."/>
            <person name="Bruemmer F."/>
            <person name="Labrenz M."/>
            <person name="Spormann A.M."/>
            <person name="Op den Camp H."/>
            <person name="Overmann J."/>
            <person name="Amann R."/>
            <person name="Jetten M.S.M."/>
            <person name="Mascher T."/>
            <person name="Medema M.H."/>
            <person name="Devos D.P."/>
            <person name="Kaster A.-K."/>
            <person name="Ovreas L."/>
            <person name="Rohde M."/>
            <person name="Galperin M.Y."/>
            <person name="Jogler C."/>
        </authorList>
    </citation>
    <scope>NUCLEOTIDE SEQUENCE [LARGE SCALE GENOMIC DNA]</scope>
    <source>
        <strain evidence="1 2">K23_9</strain>
    </source>
</reference>
<dbReference type="InterPro" id="IPR010869">
    <property type="entry name" value="DUF1501"/>
</dbReference>
<evidence type="ECO:0008006" key="3">
    <source>
        <dbReference type="Google" id="ProtNLM"/>
    </source>
</evidence>
<dbReference type="InterPro" id="IPR017850">
    <property type="entry name" value="Alkaline_phosphatase_core_sf"/>
</dbReference>
<protein>
    <recommendedName>
        <fullName evidence="3">Sulfatase</fullName>
    </recommendedName>
</protein>
<accession>A0A517NSU5</accession>
<proteinExistence type="predicted"/>
<dbReference type="PANTHER" id="PTHR43737">
    <property type="entry name" value="BLL7424 PROTEIN"/>
    <property type="match status" value="1"/>
</dbReference>
<dbReference type="Proteomes" id="UP000319817">
    <property type="component" value="Chromosome"/>
</dbReference>
<keyword evidence="2" id="KW-1185">Reference proteome</keyword>
<evidence type="ECO:0000313" key="1">
    <source>
        <dbReference type="EMBL" id="QDT10176.1"/>
    </source>
</evidence>
<dbReference type="SUPFAM" id="SSF53649">
    <property type="entry name" value="Alkaline phosphatase-like"/>
    <property type="match status" value="1"/>
</dbReference>
<organism evidence="1 2">
    <name type="scientific">Stieleria marina</name>
    <dbReference type="NCBI Taxonomy" id="1930275"/>
    <lineage>
        <taxon>Bacteria</taxon>
        <taxon>Pseudomonadati</taxon>
        <taxon>Planctomycetota</taxon>
        <taxon>Planctomycetia</taxon>
        <taxon>Pirellulales</taxon>
        <taxon>Pirellulaceae</taxon>
        <taxon>Stieleria</taxon>
    </lineage>
</organism>
<gene>
    <name evidence="1" type="ORF">K239x_21310</name>
</gene>